<dbReference type="AlphaFoldDB" id="A0A8H4XEC5"/>
<sequence length="419" mass="46202">MRRCHNPARTEPSRSRIDKFKLTAALEATLRDTTAVRPDIVSKIRVIENEAEAGLPSELQSLAKEDVEAFSGPISGLFLDRDSGPRMKASTTWSRERFKRTNPRNKRSTRDLNLSAAIEDKARPSRRRTSLDEPVPSRNTHLDAKYIAHDASQLYDIELRGPTGDWQHAKVTYDPESAYSFISPATTKRLDINLQTISAKPSSSSIFKDLRPKHWAHNVGLRSVGMGVKGISVNLVVSAERVGPCEIIIGKEAMEQLEKASQTTHAKRNDSENVTSEGGLTTYSTTSSESVSFSPDNSITLQFGGSWIENESLFCTSPPNYSLATAGDPRDLDCGSPFDYSVISDNVFNLPADDYICQQMGFGTRQACVAPAQTMDLSLSGELLEPLREQTDDCLGRGELCLGRGELELGHVEDINLYV</sequence>
<feature type="compositionally biased region" description="Low complexity" evidence="1">
    <location>
        <begin position="275"/>
        <end position="294"/>
    </location>
</feature>
<reference evidence="2" key="2">
    <citation type="submission" date="2020-05" db="EMBL/GenBank/DDBJ databases">
        <authorList>
            <person name="Kim H.-S."/>
            <person name="Proctor R.H."/>
            <person name="Brown D.W."/>
        </authorList>
    </citation>
    <scope>NUCLEOTIDE SEQUENCE</scope>
    <source>
        <strain evidence="2">NRRL 22465</strain>
    </source>
</reference>
<organism evidence="2 3">
    <name type="scientific">Fusarium zealandicum</name>
    <dbReference type="NCBI Taxonomy" id="1053134"/>
    <lineage>
        <taxon>Eukaryota</taxon>
        <taxon>Fungi</taxon>
        <taxon>Dikarya</taxon>
        <taxon>Ascomycota</taxon>
        <taxon>Pezizomycotina</taxon>
        <taxon>Sordariomycetes</taxon>
        <taxon>Hypocreomycetidae</taxon>
        <taxon>Hypocreales</taxon>
        <taxon>Nectriaceae</taxon>
        <taxon>Fusarium</taxon>
        <taxon>Fusarium staphyleae species complex</taxon>
    </lineage>
</organism>
<comment type="caution">
    <text evidence="2">The sequence shown here is derived from an EMBL/GenBank/DDBJ whole genome shotgun (WGS) entry which is preliminary data.</text>
</comment>
<evidence type="ECO:0000256" key="1">
    <source>
        <dbReference type="SAM" id="MobiDB-lite"/>
    </source>
</evidence>
<name>A0A8H4XEC5_9HYPO</name>
<evidence type="ECO:0000313" key="2">
    <source>
        <dbReference type="EMBL" id="KAF4972018.1"/>
    </source>
</evidence>
<evidence type="ECO:0000313" key="3">
    <source>
        <dbReference type="Proteomes" id="UP000635477"/>
    </source>
</evidence>
<reference evidence="2" key="1">
    <citation type="journal article" date="2020" name="BMC Genomics">
        <title>Correction to: Identification and distribution of gene clusters required for synthesis of sphingolipid metabolism inhibitors in diverse species of the filamentous fungus Fusarium.</title>
        <authorList>
            <person name="Kim H.S."/>
            <person name="Lohmar J.M."/>
            <person name="Busman M."/>
            <person name="Brown D.W."/>
            <person name="Naumann T.A."/>
            <person name="Divon H.H."/>
            <person name="Lysoe E."/>
            <person name="Uhlig S."/>
            <person name="Proctor R.H."/>
        </authorList>
    </citation>
    <scope>NUCLEOTIDE SEQUENCE</scope>
    <source>
        <strain evidence="2">NRRL 22465</strain>
    </source>
</reference>
<keyword evidence="3" id="KW-1185">Reference proteome</keyword>
<accession>A0A8H4XEC5</accession>
<feature type="region of interest" description="Disordered" evidence="1">
    <location>
        <begin position="81"/>
        <end position="108"/>
    </location>
</feature>
<gene>
    <name evidence="2" type="ORF">FZEAL_9695</name>
</gene>
<dbReference type="Proteomes" id="UP000635477">
    <property type="component" value="Unassembled WGS sequence"/>
</dbReference>
<feature type="compositionally biased region" description="Basic residues" evidence="1">
    <location>
        <begin position="97"/>
        <end position="107"/>
    </location>
</feature>
<protein>
    <submittedName>
        <fullName evidence="2">Uncharacterized protein</fullName>
    </submittedName>
</protein>
<feature type="region of interest" description="Disordered" evidence="1">
    <location>
        <begin position="259"/>
        <end position="294"/>
    </location>
</feature>
<proteinExistence type="predicted"/>
<dbReference type="EMBL" id="JABEYC010000940">
    <property type="protein sequence ID" value="KAF4972018.1"/>
    <property type="molecule type" value="Genomic_DNA"/>
</dbReference>